<dbReference type="RefSeq" id="WP_028246556.1">
    <property type="nucleotide sequence ID" value="NZ_FMWK01000004.1"/>
</dbReference>
<dbReference type="AlphaFoldDB" id="A0A1G5RUX2"/>
<dbReference type="Gene3D" id="3.90.1010.20">
    <property type="match status" value="1"/>
</dbReference>
<protein>
    <submittedName>
        <fullName evidence="1">Uncharacterized protein</fullName>
    </submittedName>
</protein>
<proteinExistence type="predicted"/>
<dbReference type="Proteomes" id="UP000199428">
    <property type="component" value="Unassembled WGS sequence"/>
</dbReference>
<evidence type="ECO:0000313" key="1">
    <source>
        <dbReference type="EMBL" id="SCZ77914.1"/>
    </source>
</evidence>
<reference evidence="1 2" key="1">
    <citation type="submission" date="2016-10" db="EMBL/GenBank/DDBJ databases">
        <authorList>
            <person name="de Groot N.N."/>
        </authorList>
    </citation>
    <scope>NUCLEOTIDE SEQUENCE [LARGE SCALE GENOMIC DNA]</scope>
    <source>
        <strain evidence="1 2">DSM 10317</strain>
    </source>
</reference>
<sequence length="72" mass="7524">MAAIAVASELSTDALKDGTFTGEGMGNNGTIAVEVTITGGEISDIVFTKFSDDAEYFDVEKDGKEMIDQAGQ</sequence>
<evidence type="ECO:0000313" key="2">
    <source>
        <dbReference type="Proteomes" id="UP000199428"/>
    </source>
</evidence>
<name>A0A1G5RUX2_PSEXY</name>
<dbReference type="EMBL" id="FMWK01000004">
    <property type="protein sequence ID" value="SCZ77914.1"/>
    <property type="molecule type" value="Genomic_DNA"/>
</dbReference>
<accession>A0A1G5RUX2</accession>
<organism evidence="1 2">
    <name type="scientific">Pseudobutyrivibrio xylanivorans</name>
    <dbReference type="NCBI Taxonomy" id="185007"/>
    <lineage>
        <taxon>Bacteria</taxon>
        <taxon>Bacillati</taxon>
        <taxon>Bacillota</taxon>
        <taxon>Clostridia</taxon>
        <taxon>Lachnospirales</taxon>
        <taxon>Lachnospiraceae</taxon>
        <taxon>Pseudobutyrivibrio</taxon>
    </lineage>
</organism>
<gene>
    <name evidence="1" type="ORF">SAMN02910350_00996</name>
</gene>